<comment type="caution">
    <text evidence="2">The sequence shown here is derived from an EMBL/GenBank/DDBJ whole genome shotgun (WGS) entry which is preliminary data.</text>
</comment>
<protein>
    <submittedName>
        <fullName evidence="2">Uncharacterized protein</fullName>
    </submittedName>
</protein>
<gene>
    <name evidence="2" type="ORF">Zmor_028353</name>
</gene>
<proteinExistence type="predicted"/>
<reference evidence="2" key="1">
    <citation type="journal article" date="2023" name="G3 (Bethesda)">
        <title>Whole genome assemblies of Zophobas morio and Tenebrio molitor.</title>
        <authorList>
            <person name="Kaur S."/>
            <person name="Stinson S.A."/>
            <person name="diCenzo G.C."/>
        </authorList>
    </citation>
    <scope>NUCLEOTIDE SEQUENCE</scope>
    <source>
        <strain evidence="2">QUZm001</strain>
    </source>
</reference>
<evidence type="ECO:0000313" key="2">
    <source>
        <dbReference type="EMBL" id="KAJ3641883.1"/>
    </source>
</evidence>
<evidence type="ECO:0000313" key="3">
    <source>
        <dbReference type="Proteomes" id="UP001168821"/>
    </source>
</evidence>
<accession>A0AA38HQ48</accession>
<name>A0AA38HQ48_9CUCU</name>
<feature type="region of interest" description="Disordered" evidence="1">
    <location>
        <begin position="41"/>
        <end position="75"/>
    </location>
</feature>
<evidence type="ECO:0000256" key="1">
    <source>
        <dbReference type="SAM" id="MobiDB-lite"/>
    </source>
</evidence>
<feature type="compositionally biased region" description="Acidic residues" evidence="1">
    <location>
        <begin position="41"/>
        <end position="58"/>
    </location>
</feature>
<keyword evidence="3" id="KW-1185">Reference proteome</keyword>
<dbReference type="EMBL" id="JALNTZ010000009">
    <property type="protein sequence ID" value="KAJ3641883.1"/>
    <property type="molecule type" value="Genomic_DNA"/>
</dbReference>
<dbReference type="AlphaFoldDB" id="A0AA38HQ48"/>
<dbReference type="Proteomes" id="UP001168821">
    <property type="component" value="Unassembled WGS sequence"/>
</dbReference>
<organism evidence="2 3">
    <name type="scientific">Zophobas morio</name>
    <dbReference type="NCBI Taxonomy" id="2755281"/>
    <lineage>
        <taxon>Eukaryota</taxon>
        <taxon>Metazoa</taxon>
        <taxon>Ecdysozoa</taxon>
        <taxon>Arthropoda</taxon>
        <taxon>Hexapoda</taxon>
        <taxon>Insecta</taxon>
        <taxon>Pterygota</taxon>
        <taxon>Neoptera</taxon>
        <taxon>Endopterygota</taxon>
        <taxon>Coleoptera</taxon>
        <taxon>Polyphaga</taxon>
        <taxon>Cucujiformia</taxon>
        <taxon>Tenebrionidae</taxon>
        <taxon>Zophobas</taxon>
    </lineage>
</organism>
<sequence>MKKSSSVWKDCELHVSRVLEVCKIKFLLFSESEVMFYLDANDENSDNSDDDGEVDVLEESDHKSESEQPADEEIVEEQEEVEMIADDTKVSDQCPLYEKTTNLGTGTVRVVLIIENVKFKIC</sequence>